<dbReference type="Proteomes" id="UP000504638">
    <property type="component" value="Unplaced"/>
</dbReference>
<sequence>MPELRYDGQVVVVTGAGAGLGKQYAKFFGSRGAKVVVNDLGGTFNGEVGNDQRVAAQVADEIKAAGGIAVPDFNNVEQGEKIIETAIGNFGRIDVLINNAGILRDITLKNMTDKDWDLIHAVHLHGAYKTARAAWPHFRKQRYGRIINTSSASGLFGNFGQSNYASAKVALVGFTETLAKEGAKYNIVANVLVPGAASRLTQTVWTPEMMEVMKPDWVVPIVAVLVHSSNRETGAIFEAAAGHFSKIRWERSGGLLLRPDDTMTAGAVLNGWDKIHDFSKPEYGSGIGDSIGTLERAMKLPPSPPAENITFKNRVVLVTGGGEGLGRAYCHMFARLGAKVAVNDVVNADLVTSNIRKAGGEATAIPISVEDGEAVVNAVLKAYGRIDILINNAGILGDRAFINMTEKQWFDVYSVHLRGTYKVTRAAWPHMIKQKFGRVVNTTSTVGIYGNFGQANYSAAKSGIIGFTKSIAREGAKYNIHVNAIAPSAGTNMTRTVRPEEEVQLLKPEYVAPLVAALSADRIPTAPGKLYEVGSGFFTNTRWQRARGVDFPHDQGVPSAEAVLEAFKEICNFDNGQADNPEDPAEGSKYSMANIMKSAEKGKSLETTAEDREKRRYLSKVNAAIGVESEASVYSYDNKEVILYNLGLGAKRAELPLVYEGDKNFQVLPTFGIIPTYFSKSSFNLKDIVPNFDMRMLLHGEQYMEVLKFPIPTSGKLITKTSLLEVVDKGNAALVKRAFKTVNEAGEPIFYNENVAFIRGSGGFGGSRTPADRGASTAANVPPKRAPDTVIEETISEEAAAIYRLSGDLNPLHIDPVFSSAGGFKVPILHGLASFGISGKHVYSTYGPFRNIKVRFAGTVLPGQTLVTKMWKEGNKVIYQVEVKDTGKVCISNAAVELLGGHKASL</sequence>
<evidence type="ECO:0000259" key="11">
    <source>
        <dbReference type="SMART" id="SM00822"/>
    </source>
</evidence>
<feature type="domain" description="Ketoreductase" evidence="11">
    <location>
        <begin position="314"/>
        <end position="491"/>
    </location>
</feature>
<keyword evidence="10" id="KW-0456">Lyase</keyword>
<proteinExistence type="inferred from homology"/>
<keyword evidence="7" id="KW-0443">Lipid metabolism</keyword>
<dbReference type="PROSITE" id="PS00061">
    <property type="entry name" value="ADH_SHORT"/>
    <property type="match status" value="2"/>
</dbReference>
<dbReference type="Gene3D" id="3.40.50.720">
    <property type="entry name" value="NAD(P)-binding Rossmann-like Domain"/>
    <property type="match status" value="2"/>
</dbReference>
<evidence type="ECO:0000313" key="12">
    <source>
        <dbReference type="EMBL" id="KAF1811317.1"/>
    </source>
</evidence>
<reference evidence="14" key="3">
    <citation type="submission" date="2025-04" db="UniProtKB">
        <authorList>
            <consortium name="RefSeq"/>
        </authorList>
    </citation>
    <scope>IDENTIFICATION</scope>
    <source>
        <strain evidence="14">CBS 781.70</strain>
    </source>
</reference>
<evidence type="ECO:0000313" key="14">
    <source>
        <dbReference type="RefSeq" id="XP_033532948.1"/>
    </source>
</evidence>
<dbReference type="GeneID" id="54420310"/>
<gene>
    <name evidence="12 14" type="ORF">P152DRAFT_459716</name>
</gene>
<dbReference type="InterPro" id="IPR002539">
    <property type="entry name" value="MaoC-like_dom"/>
</dbReference>
<keyword evidence="4" id="KW-0276">Fatty acid metabolism</keyword>
<dbReference type="RefSeq" id="XP_033532948.1">
    <property type="nucleotide sequence ID" value="XM_033679740.1"/>
</dbReference>
<reference evidence="14" key="2">
    <citation type="submission" date="2020-04" db="EMBL/GenBank/DDBJ databases">
        <authorList>
            <consortium name="NCBI Genome Project"/>
        </authorList>
    </citation>
    <scope>NUCLEOTIDE SEQUENCE</scope>
    <source>
        <strain evidence="14">CBS 781.70</strain>
    </source>
</reference>
<evidence type="ECO:0000256" key="7">
    <source>
        <dbReference type="ARBA" id="ARBA00023098"/>
    </source>
</evidence>
<dbReference type="Pfam" id="PF00106">
    <property type="entry name" value="adh_short"/>
    <property type="match status" value="2"/>
</dbReference>
<dbReference type="EMBL" id="ML975162">
    <property type="protein sequence ID" value="KAF1811317.1"/>
    <property type="molecule type" value="Genomic_DNA"/>
</dbReference>
<evidence type="ECO:0000256" key="3">
    <source>
        <dbReference type="ARBA" id="ARBA00006484"/>
    </source>
</evidence>
<dbReference type="AlphaFoldDB" id="A0A6G1FZN7"/>
<dbReference type="InterPro" id="IPR054357">
    <property type="entry name" value="MFE-2_N"/>
</dbReference>
<keyword evidence="8" id="KW-0576">Peroxisome</keyword>
<dbReference type="GO" id="GO:0016853">
    <property type="term" value="F:isomerase activity"/>
    <property type="evidence" value="ECO:0007669"/>
    <property type="project" value="UniProtKB-KW"/>
</dbReference>
<dbReference type="GO" id="GO:0004300">
    <property type="term" value="F:enoyl-CoA hydratase activity"/>
    <property type="evidence" value="ECO:0007669"/>
    <property type="project" value="UniProtKB-ARBA"/>
</dbReference>
<evidence type="ECO:0000256" key="1">
    <source>
        <dbReference type="ARBA" id="ARBA00004275"/>
    </source>
</evidence>
<dbReference type="FunFam" id="3.40.50.720:FF:000084">
    <property type="entry name" value="Short-chain dehydrogenase reductase"/>
    <property type="match status" value="1"/>
</dbReference>
<dbReference type="PANTHER" id="PTHR45024:SF2">
    <property type="entry name" value="SCP2 DOMAIN-CONTAINING PROTEIN"/>
    <property type="match status" value="1"/>
</dbReference>
<dbReference type="OrthoDB" id="3592703at2759"/>
<dbReference type="GO" id="GO:0006635">
    <property type="term" value="P:fatty acid beta-oxidation"/>
    <property type="evidence" value="ECO:0007669"/>
    <property type="project" value="UniProtKB-UniPathway"/>
</dbReference>
<dbReference type="PANTHER" id="PTHR45024">
    <property type="entry name" value="DEHYDROGENASES, SHORT CHAIN"/>
    <property type="match status" value="1"/>
</dbReference>
<accession>A0A6G1FZN7</accession>
<dbReference type="SMART" id="SM00822">
    <property type="entry name" value="PKS_KR"/>
    <property type="match status" value="1"/>
</dbReference>
<protein>
    <submittedName>
        <fullName evidence="12 14">Short chain dehydrogenase</fullName>
    </submittedName>
</protein>
<dbReference type="Gene3D" id="3.10.129.10">
    <property type="entry name" value="Hotdog Thioesterase"/>
    <property type="match status" value="1"/>
</dbReference>
<evidence type="ECO:0000313" key="13">
    <source>
        <dbReference type="Proteomes" id="UP000504638"/>
    </source>
</evidence>
<dbReference type="Pfam" id="PF22622">
    <property type="entry name" value="MFE-2_hydrat-2_N"/>
    <property type="match status" value="1"/>
</dbReference>
<comment type="pathway">
    <text evidence="2">Lipid metabolism; fatty acid beta-oxidation.</text>
</comment>
<dbReference type="CDD" id="cd03448">
    <property type="entry name" value="HDE_HSD"/>
    <property type="match status" value="1"/>
</dbReference>
<evidence type="ECO:0000256" key="5">
    <source>
        <dbReference type="ARBA" id="ARBA00022857"/>
    </source>
</evidence>
<comment type="similarity">
    <text evidence="3">Belongs to the short-chain dehydrogenases/reductases (SDR) family.</text>
</comment>
<evidence type="ECO:0000256" key="9">
    <source>
        <dbReference type="ARBA" id="ARBA00023235"/>
    </source>
</evidence>
<dbReference type="InterPro" id="IPR036291">
    <property type="entry name" value="NAD(P)-bd_dom_sf"/>
</dbReference>
<dbReference type="InterPro" id="IPR029069">
    <property type="entry name" value="HotDog_dom_sf"/>
</dbReference>
<evidence type="ECO:0000256" key="6">
    <source>
        <dbReference type="ARBA" id="ARBA00023002"/>
    </source>
</evidence>
<dbReference type="Pfam" id="PF01575">
    <property type="entry name" value="MaoC_dehydratas"/>
    <property type="match status" value="1"/>
</dbReference>
<keyword evidence="13" id="KW-1185">Reference proteome</keyword>
<evidence type="ECO:0000256" key="2">
    <source>
        <dbReference type="ARBA" id="ARBA00005005"/>
    </source>
</evidence>
<dbReference type="InterPro" id="IPR002347">
    <property type="entry name" value="SDR_fam"/>
</dbReference>
<reference evidence="12 14" key="1">
    <citation type="submission" date="2020-01" db="EMBL/GenBank/DDBJ databases">
        <authorList>
            <consortium name="DOE Joint Genome Institute"/>
            <person name="Haridas S."/>
            <person name="Albert R."/>
            <person name="Binder M."/>
            <person name="Bloem J."/>
            <person name="Labutti K."/>
            <person name="Salamov A."/>
            <person name="Andreopoulos B."/>
            <person name="Baker S.E."/>
            <person name="Barry K."/>
            <person name="Bills G."/>
            <person name="Bluhm B.H."/>
            <person name="Cannon C."/>
            <person name="Castanera R."/>
            <person name="Culley D.E."/>
            <person name="Daum C."/>
            <person name="Ezra D."/>
            <person name="Gonzalez J.B."/>
            <person name="Henrissat B."/>
            <person name="Kuo A."/>
            <person name="Liang C."/>
            <person name="Lipzen A."/>
            <person name="Lutzoni F."/>
            <person name="Magnuson J."/>
            <person name="Mondo S."/>
            <person name="Nolan M."/>
            <person name="Ohm R."/>
            <person name="Pangilinan J."/>
            <person name="Park H.-J."/>
            <person name="Ramirez L."/>
            <person name="Alfaro M."/>
            <person name="Sun H."/>
            <person name="Tritt A."/>
            <person name="Yoshinaga Y."/>
            <person name="Zwiers L.-H."/>
            <person name="Turgeon B.G."/>
            <person name="Goodwin S.B."/>
            <person name="Spatafora J.W."/>
            <person name="Crous P.W."/>
            <person name="Grigoriev I.V."/>
        </authorList>
    </citation>
    <scope>NUCLEOTIDE SEQUENCE</scope>
    <source>
        <strain evidence="12 14">CBS 781.70</strain>
    </source>
</reference>
<evidence type="ECO:0000256" key="8">
    <source>
        <dbReference type="ARBA" id="ARBA00023140"/>
    </source>
</evidence>
<dbReference type="CDD" id="cd05353">
    <property type="entry name" value="hydroxyacyl-CoA-like_DH_SDR_c-like"/>
    <property type="match status" value="2"/>
</dbReference>
<dbReference type="FunFam" id="3.40.50.720:FF:000410">
    <property type="entry name" value="Peroxisomal multifunctional beta-oxidation protein"/>
    <property type="match status" value="1"/>
</dbReference>
<comment type="subcellular location">
    <subcellularLocation>
        <location evidence="1">Peroxisome</location>
    </subcellularLocation>
</comment>
<dbReference type="GO" id="GO:0016491">
    <property type="term" value="F:oxidoreductase activity"/>
    <property type="evidence" value="ECO:0007669"/>
    <property type="project" value="UniProtKB-KW"/>
</dbReference>
<dbReference type="PRINTS" id="PR00080">
    <property type="entry name" value="SDRFAMILY"/>
</dbReference>
<keyword evidence="5" id="KW-0521">NADP</keyword>
<dbReference type="InterPro" id="IPR051687">
    <property type="entry name" value="Peroxisomal_Beta-Oxidation"/>
</dbReference>
<organism evidence="12">
    <name type="scientific">Eremomyces bilateralis CBS 781.70</name>
    <dbReference type="NCBI Taxonomy" id="1392243"/>
    <lineage>
        <taxon>Eukaryota</taxon>
        <taxon>Fungi</taxon>
        <taxon>Dikarya</taxon>
        <taxon>Ascomycota</taxon>
        <taxon>Pezizomycotina</taxon>
        <taxon>Dothideomycetes</taxon>
        <taxon>Dothideomycetes incertae sedis</taxon>
        <taxon>Eremomycetales</taxon>
        <taxon>Eremomycetaceae</taxon>
        <taxon>Eremomyces</taxon>
    </lineage>
</organism>
<dbReference type="PRINTS" id="PR00081">
    <property type="entry name" value="GDHRDH"/>
</dbReference>
<dbReference type="UniPathway" id="UPA00659"/>
<dbReference type="SUPFAM" id="SSF51735">
    <property type="entry name" value="NAD(P)-binding Rossmann-fold domains"/>
    <property type="match status" value="2"/>
</dbReference>
<dbReference type="InterPro" id="IPR057326">
    <property type="entry name" value="KR_dom"/>
</dbReference>
<keyword evidence="6" id="KW-0560">Oxidoreductase</keyword>
<dbReference type="SUPFAM" id="SSF54637">
    <property type="entry name" value="Thioesterase/thiol ester dehydrase-isomerase"/>
    <property type="match status" value="2"/>
</dbReference>
<evidence type="ECO:0000256" key="10">
    <source>
        <dbReference type="ARBA" id="ARBA00023239"/>
    </source>
</evidence>
<keyword evidence="9" id="KW-0413">Isomerase</keyword>
<name>A0A6G1FZN7_9PEZI</name>
<evidence type="ECO:0000256" key="4">
    <source>
        <dbReference type="ARBA" id="ARBA00022832"/>
    </source>
</evidence>
<dbReference type="InterPro" id="IPR020904">
    <property type="entry name" value="Sc_DH/Rdtase_CS"/>
</dbReference>
<dbReference type="GO" id="GO:0005777">
    <property type="term" value="C:peroxisome"/>
    <property type="evidence" value="ECO:0007669"/>
    <property type="project" value="UniProtKB-SubCell"/>
</dbReference>